<dbReference type="SMART" id="SM00091">
    <property type="entry name" value="PAS"/>
    <property type="match status" value="3"/>
</dbReference>
<keyword evidence="11" id="KW-1185">Reference proteome</keyword>
<dbReference type="InterPro" id="IPR000014">
    <property type="entry name" value="PAS"/>
</dbReference>
<gene>
    <name evidence="10" type="ORF">SAMN05421720_11094</name>
</gene>
<dbReference type="SUPFAM" id="SSF55785">
    <property type="entry name" value="PYP-like sensor domain (PAS domain)"/>
    <property type="match status" value="5"/>
</dbReference>
<dbReference type="Gene3D" id="3.30.450.20">
    <property type="entry name" value="PAS domain"/>
    <property type="match status" value="5"/>
</dbReference>
<dbReference type="Gene3D" id="2.10.70.100">
    <property type="match status" value="3"/>
</dbReference>
<dbReference type="SMART" id="SM00387">
    <property type="entry name" value="HATPase_c"/>
    <property type="match status" value="1"/>
</dbReference>
<evidence type="ECO:0000313" key="10">
    <source>
        <dbReference type="EMBL" id="SDE70363.1"/>
    </source>
</evidence>
<evidence type="ECO:0000256" key="2">
    <source>
        <dbReference type="ARBA" id="ARBA00012438"/>
    </source>
</evidence>
<dbReference type="PROSITE" id="PS50113">
    <property type="entry name" value="PAC"/>
    <property type="match status" value="4"/>
</dbReference>
<feature type="domain" description="Histidine kinase" evidence="7">
    <location>
        <begin position="669"/>
        <end position="880"/>
    </location>
</feature>
<evidence type="ECO:0000256" key="1">
    <source>
        <dbReference type="ARBA" id="ARBA00000085"/>
    </source>
</evidence>
<dbReference type="EC" id="2.7.13.3" evidence="2"/>
<dbReference type="InterPro" id="IPR003661">
    <property type="entry name" value="HisK_dim/P_dom"/>
</dbReference>
<keyword evidence="4" id="KW-0808">Transferase</keyword>
<dbReference type="Gene3D" id="3.30.565.10">
    <property type="entry name" value="Histidine kinase-like ATPase, C-terminal domain"/>
    <property type="match status" value="1"/>
</dbReference>
<dbReference type="EMBL" id="FNAP01000010">
    <property type="protein sequence ID" value="SDE70363.1"/>
    <property type="molecule type" value="Genomic_DNA"/>
</dbReference>
<proteinExistence type="predicted"/>
<feature type="domain" description="PAC" evidence="9">
    <location>
        <begin position="109"/>
        <end position="162"/>
    </location>
</feature>
<dbReference type="InterPro" id="IPR005467">
    <property type="entry name" value="His_kinase_dom"/>
</dbReference>
<evidence type="ECO:0000259" key="7">
    <source>
        <dbReference type="PROSITE" id="PS50109"/>
    </source>
</evidence>
<evidence type="ECO:0000256" key="6">
    <source>
        <dbReference type="SAM" id="MobiDB-lite"/>
    </source>
</evidence>
<dbReference type="PANTHER" id="PTHR43304:SF1">
    <property type="entry name" value="PAC DOMAIN-CONTAINING PROTEIN"/>
    <property type="match status" value="1"/>
</dbReference>
<feature type="domain" description="PAC" evidence="9">
    <location>
        <begin position="613"/>
        <end position="665"/>
    </location>
</feature>
<dbReference type="RefSeq" id="WP_092787119.1">
    <property type="nucleotide sequence ID" value="NZ_FNAP01000010.1"/>
</dbReference>
<dbReference type="SMART" id="SM00086">
    <property type="entry name" value="PAC"/>
    <property type="match status" value="4"/>
</dbReference>
<keyword evidence="3" id="KW-0597">Phosphoprotein</keyword>
<keyword evidence="5" id="KW-0418">Kinase</keyword>
<dbReference type="Gene3D" id="1.10.287.130">
    <property type="match status" value="1"/>
</dbReference>
<dbReference type="AlphaFoldDB" id="A0A1G7F353"/>
<evidence type="ECO:0000256" key="3">
    <source>
        <dbReference type="ARBA" id="ARBA00022553"/>
    </source>
</evidence>
<feature type="region of interest" description="Disordered" evidence="6">
    <location>
        <begin position="1"/>
        <end position="23"/>
    </location>
</feature>
<dbReference type="InterPro" id="IPR036890">
    <property type="entry name" value="HATPase_C_sf"/>
</dbReference>
<dbReference type="InterPro" id="IPR013655">
    <property type="entry name" value="PAS_fold_3"/>
</dbReference>
<dbReference type="Pfam" id="PF08448">
    <property type="entry name" value="PAS_4"/>
    <property type="match status" value="1"/>
</dbReference>
<organism evidence="10 11">
    <name type="scientific">Rhodospira trueperi</name>
    <dbReference type="NCBI Taxonomy" id="69960"/>
    <lineage>
        <taxon>Bacteria</taxon>
        <taxon>Pseudomonadati</taxon>
        <taxon>Pseudomonadota</taxon>
        <taxon>Alphaproteobacteria</taxon>
        <taxon>Rhodospirillales</taxon>
        <taxon>Rhodospirillaceae</taxon>
        <taxon>Rhodospira</taxon>
    </lineage>
</organism>
<feature type="domain" description="PAS" evidence="8">
    <location>
        <begin position="163"/>
        <end position="228"/>
    </location>
</feature>
<accession>A0A1G7F353</accession>
<dbReference type="InterPro" id="IPR013656">
    <property type="entry name" value="PAS_4"/>
</dbReference>
<feature type="domain" description="PAC" evidence="9">
    <location>
        <begin position="484"/>
        <end position="537"/>
    </location>
</feature>
<dbReference type="PROSITE" id="PS50109">
    <property type="entry name" value="HIS_KIN"/>
    <property type="match status" value="1"/>
</dbReference>
<dbReference type="SUPFAM" id="SSF55874">
    <property type="entry name" value="ATPase domain of HSP90 chaperone/DNA topoisomerase II/histidine kinase"/>
    <property type="match status" value="1"/>
</dbReference>
<dbReference type="STRING" id="69960.SAMN05421720_11094"/>
<dbReference type="Pfam" id="PF08447">
    <property type="entry name" value="PAS_3"/>
    <property type="match status" value="3"/>
</dbReference>
<dbReference type="CDD" id="cd00082">
    <property type="entry name" value="HisKA"/>
    <property type="match status" value="1"/>
</dbReference>
<dbReference type="SUPFAM" id="SSF47384">
    <property type="entry name" value="Homodimeric domain of signal transducing histidine kinase"/>
    <property type="match status" value="1"/>
</dbReference>
<name>A0A1G7F353_9PROT</name>
<dbReference type="Pfam" id="PF02518">
    <property type="entry name" value="HATPase_c"/>
    <property type="match status" value="1"/>
</dbReference>
<evidence type="ECO:0000259" key="8">
    <source>
        <dbReference type="PROSITE" id="PS50112"/>
    </source>
</evidence>
<evidence type="ECO:0000313" key="11">
    <source>
        <dbReference type="Proteomes" id="UP000199412"/>
    </source>
</evidence>
<dbReference type="GO" id="GO:0000155">
    <property type="term" value="F:phosphorelay sensor kinase activity"/>
    <property type="evidence" value="ECO:0007669"/>
    <property type="project" value="InterPro"/>
</dbReference>
<comment type="catalytic activity">
    <reaction evidence="1">
        <text>ATP + protein L-histidine = ADP + protein N-phospho-L-histidine.</text>
        <dbReference type="EC" id="2.7.13.3"/>
    </reaction>
</comment>
<evidence type="ECO:0000256" key="5">
    <source>
        <dbReference type="ARBA" id="ARBA00022777"/>
    </source>
</evidence>
<dbReference type="SMART" id="SM00388">
    <property type="entry name" value="HisKA"/>
    <property type="match status" value="1"/>
</dbReference>
<dbReference type="CDD" id="cd00130">
    <property type="entry name" value="PAS"/>
    <property type="match status" value="2"/>
</dbReference>
<dbReference type="InterPro" id="IPR036097">
    <property type="entry name" value="HisK_dim/P_sf"/>
</dbReference>
<dbReference type="PROSITE" id="PS50112">
    <property type="entry name" value="PAS"/>
    <property type="match status" value="1"/>
</dbReference>
<evidence type="ECO:0000259" key="9">
    <source>
        <dbReference type="PROSITE" id="PS50113"/>
    </source>
</evidence>
<dbReference type="InterPro" id="IPR001610">
    <property type="entry name" value="PAC"/>
</dbReference>
<dbReference type="Proteomes" id="UP000199412">
    <property type="component" value="Unassembled WGS sequence"/>
</dbReference>
<sequence length="884" mass="98824">MTSDREAETASGASVKPDATTLGPASCPSVEALREQVDLLATVQDLTGLGIFGYDMIRETWTVSPNFLERLGVEDTGPLTPARLMEIVHPDDHEQFAVALKAHLGGRSFVNEHREIHQKTGEVVYVRAYARVLHDDNGRARALVGAVQDITDQKKADLALRASEARFRGLFEAMPDYLAVWRRDGDDYVLEDVNPANERLSGGHVQEHLGRRLSDFYADRPDLVDLIHRCGRDGTVLAHNGLYRMRASGKERHVSFKFTSASPDIVLAIAEDIGDRVDAETRLRETADLLLNAEELAGIGSWEWDVTSDVWTFSDNWCRLHGVDEPPRTTGDLLPLAHPDDMARVEAAFERTLSGGPYDITHRTIDQTTGAIRTIKVRGTPILDDAGRVVKVRGVALDITDREKHEHILRETTELMVAGQRLGRMCSFEYDMETERWSLSDTWRELSGTEVRPTTTDELLEWIHPDDRDRVHTEFVAMLRGDAEQMEHRVIHYQTGETLHLRAYGHLVHDDRGRPTRLRGLVQDVTREKRRERDLADSLVRLKMAQQIAGIGSATIDPAVERSDWSEEMYRIYERDPALGPSRLGDHAKLFTNEDYQTFREAVGAAVADAEPFDLTVPLHMSDGRVKWIHLLGRPMPDRGPAGHVVHATVQDITKRKREDEFREDIERIIRHDMRSPISATISGINILRLSDALSDDNRTVLDMMERAAQRQLSLLDASMTLHRVEAGTFRFEPTAVDLGAVFGEVHEELEHLAAAKLAGLRLTMEKPVAALGDAWLCRTLLSNLVRNAVEALPEKRQAVDVRVTTDGDEAVIRVTNPGAVPEDIRDRFFDKYATSGKSGGTGLGTYSACMMARAQKGRVALDTDVPGQTTVTVWLPLAAGERV</sequence>
<protein>
    <recommendedName>
        <fullName evidence="2">histidine kinase</fullName>
        <ecNumber evidence="2">2.7.13.3</ecNumber>
    </recommendedName>
</protein>
<evidence type="ECO:0000256" key="4">
    <source>
        <dbReference type="ARBA" id="ARBA00022679"/>
    </source>
</evidence>
<dbReference type="PANTHER" id="PTHR43304">
    <property type="entry name" value="PHYTOCHROME-LIKE PROTEIN CPH1"/>
    <property type="match status" value="1"/>
</dbReference>
<dbReference type="InterPro" id="IPR003594">
    <property type="entry name" value="HATPase_dom"/>
</dbReference>
<dbReference type="InterPro" id="IPR052162">
    <property type="entry name" value="Sensor_kinase/Photoreceptor"/>
</dbReference>
<dbReference type="InterPro" id="IPR000700">
    <property type="entry name" value="PAS-assoc_C"/>
</dbReference>
<dbReference type="InterPro" id="IPR035965">
    <property type="entry name" value="PAS-like_dom_sf"/>
</dbReference>
<feature type="domain" description="PAC" evidence="9">
    <location>
        <begin position="358"/>
        <end position="411"/>
    </location>
</feature>
<dbReference type="NCBIfam" id="TIGR00229">
    <property type="entry name" value="sensory_box"/>
    <property type="match status" value="3"/>
</dbReference>
<reference evidence="10 11" key="1">
    <citation type="submission" date="2016-10" db="EMBL/GenBank/DDBJ databases">
        <authorList>
            <person name="de Groot N.N."/>
        </authorList>
    </citation>
    <scope>NUCLEOTIDE SEQUENCE [LARGE SCALE GENOMIC DNA]</scope>
    <source>
        <strain evidence="10 11">ATCC 700224</strain>
    </source>
</reference>
<dbReference type="OrthoDB" id="9807812at2"/>